<dbReference type="InterPro" id="IPR007867">
    <property type="entry name" value="GMC_OxRtase_C"/>
</dbReference>
<keyword evidence="3 6" id="KW-0285">Flavoprotein</keyword>
<sequence length="544" mass="59329">MPDTLPIASEESSFAFAQRVRANQSRLAAALQTWYDFIICGSGSSGSVVVRRLAENPHVRVLLLEAGGTDDIPQVMDPQQWVTNLGSERDWGYQAEPSSYVNGRRVPLTMGKTLGGGSSINVMVWARGHKNDWDFFAEESGDPAWSYESVLDIYRRIETYEGAPDIARRGLAGPMYVRNTSTLHPLNAAVLEAGQAVGIPRFDSPNGSMMEAAEGCSSTDLIIREGRRQSVFRSYVYPVMDRPNLTVLTGALVTSILFAGKKATGVEFAYEGKTRRIMAASEVVLSLGALNTPKLLMQSGIGDSDELGKFGIPIVEHLPGVGRNLQDHPSFGRVFQLPEPLLSGATFLGEAVVFGKSESGMATPDFAIFPLLVPFTSPENQERFHPSPNSWTLSSILLHPKSRGEVHLTGANPLDPLRIEANFLSNAEDMKAALAIMAICREIGMTDALKPFVTREAMPDDLGEDDLKDFIRNDCTNYRHQTCTAKMGRDAQSVVNAQLQVYGIDNLRIADGSILPRVTTGNTMAPCVVIGERAGEMIKKAYQL</sequence>
<dbReference type="Gene3D" id="3.30.560.10">
    <property type="entry name" value="Glucose Oxidase, domain 3"/>
    <property type="match status" value="1"/>
</dbReference>
<proteinExistence type="inferred from homology"/>
<evidence type="ECO:0000256" key="2">
    <source>
        <dbReference type="ARBA" id="ARBA00010790"/>
    </source>
</evidence>
<dbReference type="SUPFAM" id="SSF54373">
    <property type="entry name" value="FAD-linked reductases, C-terminal domain"/>
    <property type="match status" value="1"/>
</dbReference>
<evidence type="ECO:0000256" key="3">
    <source>
        <dbReference type="ARBA" id="ARBA00022630"/>
    </source>
</evidence>
<evidence type="ECO:0000313" key="10">
    <source>
        <dbReference type="Proteomes" id="UP000253606"/>
    </source>
</evidence>
<name>A0A2Z5FSY2_9BACT</name>
<dbReference type="InterPro" id="IPR012132">
    <property type="entry name" value="GMC_OxRdtase"/>
</dbReference>
<dbReference type="Pfam" id="PF00732">
    <property type="entry name" value="GMC_oxred_N"/>
    <property type="match status" value="1"/>
</dbReference>
<feature type="binding site" evidence="5">
    <location>
        <begin position="121"/>
        <end position="124"/>
    </location>
    <ligand>
        <name>FAD</name>
        <dbReference type="ChEBI" id="CHEBI:57692"/>
    </ligand>
</feature>
<comment type="cofactor">
    <cofactor evidence="1 5">
        <name>FAD</name>
        <dbReference type="ChEBI" id="CHEBI:57692"/>
    </cofactor>
</comment>
<dbReference type="GO" id="GO:0016614">
    <property type="term" value="F:oxidoreductase activity, acting on CH-OH group of donors"/>
    <property type="evidence" value="ECO:0007669"/>
    <property type="project" value="InterPro"/>
</dbReference>
<dbReference type="EMBL" id="CP030840">
    <property type="protein sequence ID" value="AXC09938.1"/>
    <property type="molecule type" value="Genomic_DNA"/>
</dbReference>
<feature type="domain" description="Glucose-methanol-choline oxidoreductase N-terminal" evidence="8">
    <location>
        <begin position="288"/>
        <end position="302"/>
    </location>
</feature>
<feature type="binding site" evidence="5">
    <location>
        <position position="253"/>
    </location>
    <ligand>
        <name>FAD</name>
        <dbReference type="ChEBI" id="CHEBI:57692"/>
    </ligand>
</feature>
<dbReference type="PANTHER" id="PTHR11552:SF147">
    <property type="entry name" value="CHOLINE DEHYDROGENASE, MITOCHONDRIAL"/>
    <property type="match status" value="1"/>
</dbReference>
<dbReference type="SUPFAM" id="SSF51905">
    <property type="entry name" value="FAD/NAD(P)-binding domain"/>
    <property type="match status" value="1"/>
</dbReference>
<reference evidence="9 10" key="1">
    <citation type="journal article" date="2018" name="Front. Microbiol.">
        <title>Hydrolytic Capabilities as a Key to Environmental Success: Chitinolytic and Cellulolytic Acidobacteria From Acidic Sub-arctic Soils and Boreal Peatlands.</title>
        <authorList>
            <person name="Belova S.E."/>
            <person name="Ravin N.V."/>
            <person name="Pankratov T.A."/>
            <person name="Rakitin A.L."/>
            <person name="Ivanova A.A."/>
            <person name="Beletsky A.V."/>
            <person name="Mardanov A.V."/>
            <person name="Sinninghe Damste J.S."/>
            <person name="Dedysh S.N."/>
        </authorList>
    </citation>
    <scope>NUCLEOTIDE SEQUENCE [LARGE SCALE GENOMIC DNA]</scope>
    <source>
        <strain evidence="9 10">SBC82</strain>
    </source>
</reference>
<dbReference type="OrthoDB" id="9785276at2"/>
<gene>
    <name evidence="9" type="ORF">ACPOL_0563</name>
</gene>
<organism evidence="9 10">
    <name type="scientific">Acidisarcina polymorpha</name>
    <dbReference type="NCBI Taxonomy" id="2211140"/>
    <lineage>
        <taxon>Bacteria</taxon>
        <taxon>Pseudomonadati</taxon>
        <taxon>Acidobacteriota</taxon>
        <taxon>Terriglobia</taxon>
        <taxon>Terriglobales</taxon>
        <taxon>Acidobacteriaceae</taxon>
        <taxon>Acidisarcina</taxon>
    </lineage>
</organism>
<keyword evidence="10" id="KW-1185">Reference proteome</keyword>
<dbReference type="PIRSF" id="PIRSF000137">
    <property type="entry name" value="Alcohol_oxidase"/>
    <property type="match status" value="1"/>
</dbReference>
<evidence type="ECO:0000259" key="7">
    <source>
        <dbReference type="PROSITE" id="PS00623"/>
    </source>
</evidence>
<protein>
    <submittedName>
        <fullName evidence="9">Choline dehydrogenase</fullName>
    </submittedName>
</protein>
<dbReference type="InterPro" id="IPR036188">
    <property type="entry name" value="FAD/NAD-bd_sf"/>
</dbReference>
<evidence type="ECO:0000256" key="4">
    <source>
        <dbReference type="ARBA" id="ARBA00022827"/>
    </source>
</evidence>
<dbReference type="InterPro" id="IPR000172">
    <property type="entry name" value="GMC_OxRdtase_N"/>
</dbReference>
<dbReference type="Proteomes" id="UP000253606">
    <property type="component" value="Chromosome"/>
</dbReference>
<feature type="domain" description="Glucose-methanol-choline oxidoreductase N-terminal" evidence="7">
    <location>
        <begin position="111"/>
        <end position="134"/>
    </location>
</feature>
<evidence type="ECO:0000256" key="1">
    <source>
        <dbReference type="ARBA" id="ARBA00001974"/>
    </source>
</evidence>
<dbReference type="Pfam" id="PF05199">
    <property type="entry name" value="GMC_oxred_C"/>
    <property type="match status" value="1"/>
</dbReference>
<keyword evidence="4 5" id="KW-0274">FAD</keyword>
<dbReference type="AlphaFoldDB" id="A0A2Z5FSY2"/>
<dbReference type="Gene3D" id="3.50.50.60">
    <property type="entry name" value="FAD/NAD(P)-binding domain"/>
    <property type="match status" value="1"/>
</dbReference>
<evidence type="ECO:0000259" key="8">
    <source>
        <dbReference type="PROSITE" id="PS00624"/>
    </source>
</evidence>
<dbReference type="PANTHER" id="PTHR11552">
    <property type="entry name" value="GLUCOSE-METHANOL-CHOLINE GMC OXIDOREDUCTASE"/>
    <property type="match status" value="1"/>
</dbReference>
<comment type="similarity">
    <text evidence="2 6">Belongs to the GMC oxidoreductase family.</text>
</comment>
<evidence type="ECO:0000256" key="6">
    <source>
        <dbReference type="RuleBase" id="RU003968"/>
    </source>
</evidence>
<evidence type="ECO:0000313" key="9">
    <source>
        <dbReference type="EMBL" id="AXC09938.1"/>
    </source>
</evidence>
<feature type="binding site" evidence="5">
    <location>
        <position position="512"/>
    </location>
    <ligand>
        <name>FAD</name>
        <dbReference type="ChEBI" id="CHEBI:57692"/>
    </ligand>
</feature>
<dbReference type="PROSITE" id="PS00623">
    <property type="entry name" value="GMC_OXRED_1"/>
    <property type="match status" value="1"/>
</dbReference>
<accession>A0A2Z5FSY2</accession>
<dbReference type="GO" id="GO:0050660">
    <property type="term" value="F:flavin adenine dinucleotide binding"/>
    <property type="evidence" value="ECO:0007669"/>
    <property type="project" value="InterPro"/>
</dbReference>
<dbReference type="KEGG" id="abas:ACPOL_0563"/>
<feature type="binding site" evidence="5">
    <location>
        <position position="478"/>
    </location>
    <ligand>
        <name>substrate</name>
    </ligand>
</feature>
<dbReference type="PROSITE" id="PS00624">
    <property type="entry name" value="GMC_OXRED_2"/>
    <property type="match status" value="1"/>
</dbReference>
<dbReference type="RefSeq" id="WP_114205667.1">
    <property type="nucleotide sequence ID" value="NZ_CP030840.1"/>
</dbReference>
<evidence type="ECO:0000256" key="5">
    <source>
        <dbReference type="PIRSR" id="PIRSR000137-2"/>
    </source>
</evidence>